<gene>
    <name evidence="1" type="ORF">LCGC14_1562840</name>
</gene>
<dbReference type="AlphaFoldDB" id="A0A0F9IM08"/>
<proteinExistence type="predicted"/>
<name>A0A0F9IM08_9ZZZZ</name>
<evidence type="ECO:0000313" key="1">
    <source>
        <dbReference type="EMBL" id="KKM43593.1"/>
    </source>
</evidence>
<sequence length="22" mass="2703">MTIKKLIEKYNKRAKQGYEYTP</sequence>
<feature type="non-terminal residue" evidence="1">
    <location>
        <position position="22"/>
    </location>
</feature>
<organism evidence="1">
    <name type="scientific">marine sediment metagenome</name>
    <dbReference type="NCBI Taxonomy" id="412755"/>
    <lineage>
        <taxon>unclassified sequences</taxon>
        <taxon>metagenomes</taxon>
        <taxon>ecological metagenomes</taxon>
    </lineage>
</organism>
<dbReference type="EMBL" id="LAZR01012091">
    <property type="protein sequence ID" value="KKM43593.1"/>
    <property type="molecule type" value="Genomic_DNA"/>
</dbReference>
<accession>A0A0F9IM08</accession>
<comment type="caution">
    <text evidence="1">The sequence shown here is derived from an EMBL/GenBank/DDBJ whole genome shotgun (WGS) entry which is preliminary data.</text>
</comment>
<reference evidence="1" key="1">
    <citation type="journal article" date="2015" name="Nature">
        <title>Complex archaea that bridge the gap between prokaryotes and eukaryotes.</title>
        <authorList>
            <person name="Spang A."/>
            <person name="Saw J.H."/>
            <person name="Jorgensen S.L."/>
            <person name="Zaremba-Niedzwiedzka K."/>
            <person name="Martijn J."/>
            <person name="Lind A.E."/>
            <person name="van Eijk R."/>
            <person name="Schleper C."/>
            <person name="Guy L."/>
            <person name="Ettema T.J."/>
        </authorList>
    </citation>
    <scope>NUCLEOTIDE SEQUENCE</scope>
</reference>
<protein>
    <submittedName>
        <fullName evidence="1">Uncharacterized protein</fullName>
    </submittedName>
</protein>